<dbReference type="OMA" id="MITIRFA"/>
<evidence type="ECO:0000313" key="2">
    <source>
        <dbReference type="EMBL" id="SJL11227.1"/>
    </source>
</evidence>
<name>A0A284RR32_ARMOS</name>
<accession>A0A284RR32</accession>
<proteinExistence type="predicted"/>
<keyword evidence="3" id="KW-1185">Reference proteome</keyword>
<dbReference type="Proteomes" id="UP000219338">
    <property type="component" value="Unassembled WGS sequence"/>
</dbReference>
<dbReference type="EMBL" id="FUEG01000013">
    <property type="protein sequence ID" value="SJL11227.1"/>
    <property type="molecule type" value="Genomic_DNA"/>
</dbReference>
<gene>
    <name evidence="2" type="ORF">ARMOST_14630</name>
</gene>
<keyword evidence="1" id="KW-0175">Coiled coil</keyword>
<feature type="coiled-coil region" evidence="1">
    <location>
        <begin position="278"/>
        <end position="389"/>
    </location>
</feature>
<dbReference type="OrthoDB" id="3265210at2759"/>
<protein>
    <submittedName>
        <fullName evidence="2">Uncharacterized protein</fullName>
    </submittedName>
</protein>
<evidence type="ECO:0000313" key="3">
    <source>
        <dbReference type="Proteomes" id="UP000219338"/>
    </source>
</evidence>
<sequence length="631" mass="72291">MDPTSDFTFSVLTANIIVILYNNDLLNFQMDHPDSRWNVAMNRAGNPYVTAHNLSLPRLYDEAQGARDRQRNSNDPCLISLKIENNLALSARPWIVKLLQHLRMFGELKGIDVSSMITIRFANTEQATTALQAIRSPVFASIAGGEVNISHCDMLRNPSPPSPSGSTRELELIGIIENLHAHIRELKHEKMLRQTADAQASESLSTLRQELSLAQSYAEEQHKQSECYKSELESEIAQSAGLRHRVSEVEVDLASRNQDYVEESDALKGTIDNMKIDAETRDLKLSNLEQRNKELEDLLGLKDRQLMASEGKRQMDMSKCCEMTCEIDQLRKMLLEKDRQLEMLTTERDALRIDLEKWSRKESDFEDKKKELEDEMAQCNLKMAAKDSLVKALHAKVDELKEKNKTFGCAAVGLETRRLGLEAKHIAAVKEKDVAEKEVKSLRTKAAAMQKILSMGLDETRKLSDEVKTLRTQSRNKDVQIMHLQARIESLQIDLTTVQREREKEISRRNIWSDKKAIKRAQRCLGEFEEASFSKKSLTFEDVPWPVLADLATLGPRDITKKKVSTFFSMAEESLGDERYWDMLGRMYKVFRKQRWEKRGLLDSVVDGQLCDELENAREVVWEVAKSLWKD</sequence>
<dbReference type="AlphaFoldDB" id="A0A284RR32"/>
<organism evidence="2 3">
    <name type="scientific">Armillaria ostoyae</name>
    <name type="common">Armillaria root rot fungus</name>
    <dbReference type="NCBI Taxonomy" id="47428"/>
    <lineage>
        <taxon>Eukaryota</taxon>
        <taxon>Fungi</taxon>
        <taxon>Dikarya</taxon>
        <taxon>Basidiomycota</taxon>
        <taxon>Agaricomycotina</taxon>
        <taxon>Agaricomycetes</taxon>
        <taxon>Agaricomycetidae</taxon>
        <taxon>Agaricales</taxon>
        <taxon>Marasmiineae</taxon>
        <taxon>Physalacriaceae</taxon>
        <taxon>Armillaria</taxon>
    </lineage>
</organism>
<evidence type="ECO:0000256" key="1">
    <source>
        <dbReference type="SAM" id="Coils"/>
    </source>
</evidence>
<reference evidence="3" key="1">
    <citation type="journal article" date="2017" name="Nat. Ecol. Evol.">
        <title>Genome expansion and lineage-specific genetic innovations in the forest pathogenic fungi Armillaria.</title>
        <authorList>
            <person name="Sipos G."/>
            <person name="Prasanna A.N."/>
            <person name="Walter M.C."/>
            <person name="O'Connor E."/>
            <person name="Balint B."/>
            <person name="Krizsan K."/>
            <person name="Kiss B."/>
            <person name="Hess J."/>
            <person name="Varga T."/>
            <person name="Slot J."/>
            <person name="Riley R."/>
            <person name="Boka B."/>
            <person name="Rigling D."/>
            <person name="Barry K."/>
            <person name="Lee J."/>
            <person name="Mihaltcheva S."/>
            <person name="LaButti K."/>
            <person name="Lipzen A."/>
            <person name="Waldron R."/>
            <person name="Moloney N.M."/>
            <person name="Sperisen C."/>
            <person name="Kredics L."/>
            <person name="Vagvoelgyi C."/>
            <person name="Patrignani A."/>
            <person name="Fitzpatrick D."/>
            <person name="Nagy I."/>
            <person name="Doyle S."/>
            <person name="Anderson J.B."/>
            <person name="Grigoriev I.V."/>
            <person name="Gueldener U."/>
            <person name="Muensterkoetter M."/>
            <person name="Nagy L.G."/>
        </authorList>
    </citation>
    <scope>NUCLEOTIDE SEQUENCE [LARGE SCALE GENOMIC DNA]</scope>
    <source>
        <strain evidence="3">C18/9</strain>
    </source>
</reference>